<dbReference type="SUPFAM" id="SSF81330">
    <property type="entry name" value="Gated mechanosensitive channel"/>
    <property type="match status" value="1"/>
</dbReference>
<dbReference type="PANTHER" id="PTHR30266:SF2">
    <property type="entry name" value="LARGE-CONDUCTANCE MECHANOSENSITIVE CHANNEL"/>
    <property type="match status" value="1"/>
</dbReference>
<keyword evidence="4 9" id="KW-0812">Transmembrane</keyword>
<comment type="function">
    <text evidence="9">Channel that opens in response to stretch forces in the membrane lipid bilayer. May participate in the regulation of osmotic pressure changes within the cell.</text>
</comment>
<dbReference type="Pfam" id="PF01741">
    <property type="entry name" value="MscL"/>
    <property type="match status" value="1"/>
</dbReference>
<dbReference type="RefSeq" id="WP_153971495.1">
    <property type="nucleotide sequence ID" value="NZ_JACRWE010000001.1"/>
</dbReference>
<feature type="transmembrane region" description="Helical" evidence="9">
    <location>
        <begin position="20"/>
        <end position="49"/>
    </location>
</feature>
<evidence type="ECO:0000256" key="2">
    <source>
        <dbReference type="ARBA" id="ARBA00022448"/>
    </source>
</evidence>
<dbReference type="Gene3D" id="1.10.1200.120">
    <property type="entry name" value="Large-conductance mechanosensitive channel, MscL, domain 1"/>
    <property type="match status" value="1"/>
</dbReference>
<comment type="similarity">
    <text evidence="9">Belongs to the MscL family.</text>
</comment>
<evidence type="ECO:0000256" key="7">
    <source>
        <dbReference type="ARBA" id="ARBA00023136"/>
    </source>
</evidence>
<accession>A0ABR7JK48</accession>
<dbReference type="HAMAP" id="MF_00115">
    <property type="entry name" value="MscL"/>
    <property type="match status" value="1"/>
</dbReference>
<evidence type="ECO:0000256" key="6">
    <source>
        <dbReference type="ARBA" id="ARBA00023065"/>
    </source>
</evidence>
<evidence type="ECO:0000256" key="4">
    <source>
        <dbReference type="ARBA" id="ARBA00022692"/>
    </source>
</evidence>
<name>A0ABR7JK48_9FIRM</name>
<evidence type="ECO:0000256" key="8">
    <source>
        <dbReference type="ARBA" id="ARBA00023303"/>
    </source>
</evidence>
<proteinExistence type="inferred from homology"/>
<comment type="subcellular location">
    <subcellularLocation>
        <location evidence="9">Cell membrane</location>
        <topology evidence="9">Multi-pass membrane protein</topology>
    </subcellularLocation>
    <subcellularLocation>
        <location evidence="1">Membrane</location>
        <topology evidence="1">Multi-pass membrane protein</topology>
    </subcellularLocation>
</comment>
<evidence type="ECO:0000256" key="9">
    <source>
        <dbReference type="HAMAP-Rule" id="MF_00115"/>
    </source>
</evidence>
<dbReference type="NCBIfam" id="TIGR00220">
    <property type="entry name" value="mscL"/>
    <property type="match status" value="1"/>
</dbReference>
<dbReference type="InterPro" id="IPR036019">
    <property type="entry name" value="MscL_channel"/>
</dbReference>
<dbReference type="Proteomes" id="UP000609849">
    <property type="component" value="Unassembled WGS sequence"/>
</dbReference>
<evidence type="ECO:0000256" key="1">
    <source>
        <dbReference type="ARBA" id="ARBA00004141"/>
    </source>
</evidence>
<keyword evidence="2 9" id="KW-0813">Transport</keyword>
<comment type="subunit">
    <text evidence="9">Homopentamer.</text>
</comment>
<keyword evidence="11" id="KW-1185">Reference proteome</keyword>
<organism evidence="10 11">
    <name type="scientific">Romboutsia faecis</name>
    <dbReference type="NCBI Taxonomy" id="2764597"/>
    <lineage>
        <taxon>Bacteria</taxon>
        <taxon>Bacillati</taxon>
        <taxon>Bacillota</taxon>
        <taxon>Clostridia</taxon>
        <taxon>Peptostreptococcales</taxon>
        <taxon>Peptostreptococcaceae</taxon>
        <taxon>Romboutsia</taxon>
    </lineage>
</organism>
<evidence type="ECO:0000256" key="5">
    <source>
        <dbReference type="ARBA" id="ARBA00022989"/>
    </source>
</evidence>
<keyword evidence="6 9" id="KW-0406">Ion transport</keyword>
<keyword evidence="3 9" id="KW-1003">Cell membrane</keyword>
<dbReference type="EMBL" id="JACRWE010000001">
    <property type="protein sequence ID" value="MBC5995295.1"/>
    <property type="molecule type" value="Genomic_DNA"/>
</dbReference>
<keyword evidence="7 9" id="KW-0472">Membrane</keyword>
<feature type="transmembrane region" description="Helical" evidence="9">
    <location>
        <begin position="69"/>
        <end position="92"/>
    </location>
</feature>
<dbReference type="PRINTS" id="PR01264">
    <property type="entry name" value="MECHCHANNEL"/>
</dbReference>
<gene>
    <name evidence="9 10" type="primary">mscL</name>
    <name evidence="10" type="ORF">H8923_00860</name>
</gene>
<dbReference type="InterPro" id="IPR037673">
    <property type="entry name" value="MSC/AndL"/>
</dbReference>
<keyword evidence="5 9" id="KW-1133">Transmembrane helix</keyword>
<sequence>MNKFWKEFKNFAMKGKVIDLAMGVIIGNTFSKVVSSIVSDLIMPVLSMFINFDDYKNFRIPIGGNGGSIAIGSFINNLINLVLVTVILFLFVKMVNKLRNGQAISLKSEHPKSEDVALLEEIRDLLKDNMKR</sequence>
<evidence type="ECO:0000313" key="11">
    <source>
        <dbReference type="Proteomes" id="UP000609849"/>
    </source>
</evidence>
<keyword evidence="8 9" id="KW-0407">Ion channel</keyword>
<comment type="caution">
    <text evidence="10">The sequence shown here is derived from an EMBL/GenBank/DDBJ whole genome shotgun (WGS) entry which is preliminary data.</text>
</comment>
<evidence type="ECO:0000313" key="10">
    <source>
        <dbReference type="EMBL" id="MBC5995295.1"/>
    </source>
</evidence>
<reference evidence="10 11" key="1">
    <citation type="submission" date="2020-08" db="EMBL/GenBank/DDBJ databases">
        <authorList>
            <person name="Liu C."/>
            <person name="Sun Q."/>
        </authorList>
    </citation>
    <scope>NUCLEOTIDE SEQUENCE [LARGE SCALE GENOMIC DNA]</scope>
    <source>
        <strain evidence="10 11">NSJ-18</strain>
    </source>
</reference>
<protein>
    <recommendedName>
        <fullName evidence="9">Large-conductance mechanosensitive channel</fullName>
    </recommendedName>
</protein>
<dbReference type="InterPro" id="IPR001185">
    <property type="entry name" value="MS_channel"/>
</dbReference>
<dbReference type="PANTHER" id="PTHR30266">
    <property type="entry name" value="MECHANOSENSITIVE CHANNEL MSCL"/>
    <property type="match status" value="1"/>
</dbReference>
<evidence type="ECO:0000256" key="3">
    <source>
        <dbReference type="ARBA" id="ARBA00022475"/>
    </source>
</evidence>